<dbReference type="EMBL" id="CAJVPI010000528">
    <property type="protein sequence ID" value="CAG8546427.1"/>
    <property type="molecule type" value="Genomic_DNA"/>
</dbReference>
<dbReference type="CDD" id="cd03426">
    <property type="entry name" value="NUDIX_CoAse_Nudt7"/>
    <property type="match status" value="1"/>
</dbReference>
<evidence type="ECO:0000256" key="3">
    <source>
        <dbReference type="ARBA" id="ARBA00022723"/>
    </source>
</evidence>
<feature type="transmembrane region" description="Helical" evidence="7">
    <location>
        <begin position="12"/>
        <end position="32"/>
    </location>
</feature>
<dbReference type="Gene3D" id="3.90.79.10">
    <property type="entry name" value="Nucleoside Triphosphate Pyrophosphohydrolase"/>
    <property type="match status" value="1"/>
</dbReference>
<keyword evidence="4" id="KW-0378">Hydrolase</keyword>
<evidence type="ECO:0000259" key="8">
    <source>
        <dbReference type="PROSITE" id="PS51462"/>
    </source>
</evidence>
<evidence type="ECO:0000313" key="10">
    <source>
        <dbReference type="Proteomes" id="UP000789739"/>
    </source>
</evidence>
<evidence type="ECO:0000256" key="1">
    <source>
        <dbReference type="ARBA" id="ARBA00001936"/>
    </source>
</evidence>
<keyword evidence="6" id="KW-0464">Manganese</keyword>
<proteinExistence type="predicted"/>
<protein>
    <submittedName>
        <fullName evidence="9">7150_t:CDS:1</fullName>
    </submittedName>
</protein>
<comment type="cofactor">
    <cofactor evidence="1">
        <name>Mn(2+)</name>
        <dbReference type="ChEBI" id="CHEBI:29035"/>
    </cofactor>
</comment>
<dbReference type="GO" id="GO:0010945">
    <property type="term" value="F:coenzyme A diphosphatase activity"/>
    <property type="evidence" value="ECO:0007669"/>
    <property type="project" value="InterPro"/>
</dbReference>
<evidence type="ECO:0000256" key="2">
    <source>
        <dbReference type="ARBA" id="ARBA00001946"/>
    </source>
</evidence>
<name>A0A9N9FP17_9GLOM</name>
<evidence type="ECO:0000313" key="9">
    <source>
        <dbReference type="EMBL" id="CAG8546427.1"/>
    </source>
</evidence>
<feature type="domain" description="Nudix hydrolase" evidence="8">
    <location>
        <begin position="1"/>
        <end position="137"/>
    </location>
</feature>
<dbReference type="InterPro" id="IPR015797">
    <property type="entry name" value="NUDIX_hydrolase-like_dom_sf"/>
</dbReference>
<comment type="cofactor">
    <cofactor evidence="2">
        <name>Mg(2+)</name>
        <dbReference type="ChEBI" id="CHEBI:18420"/>
    </cofactor>
</comment>
<reference evidence="9" key="1">
    <citation type="submission" date="2021-06" db="EMBL/GenBank/DDBJ databases">
        <authorList>
            <person name="Kallberg Y."/>
            <person name="Tangrot J."/>
            <person name="Rosling A."/>
        </authorList>
    </citation>
    <scope>NUCLEOTIDE SEQUENCE</scope>
    <source>
        <strain evidence="9">BR232B</strain>
    </source>
</reference>
<dbReference type="Proteomes" id="UP000789739">
    <property type="component" value="Unassembled WGS sequence"/>
</dbReference>
<dbReference type="InterPro" id="IPR000086">
    <property type="entry name" value="NUDIX_hydrolase_dom"/>
</dbReference>
<dbReference type="InterPro" id="IPR045121">
    <property type="entry name" value="CoAse"/>
</dbReference>
<organism evidence="9 10">
    <name type="scientific">Paraglomus brasilianum</name>
    <dbReference type="NCBI Taxonomy" id="144538"/>
    <lineage>
        <taxon>Eukaryota</taxon>
        <taxon>Fungi</taxon>
        <taxon>Fungi incertae sedis</taxon>
        <taxon>Mucoromycota</taxon>
        <taxon>Glomeromycotina</taxon>
        <taxon>Glomeromycetes</taxon>
        <taxon>Paraglomerales</taxon>
        <taxon>Paraglomeraceae</taxon>
        <taxon>Paraglomus</taxon>
    </lineage>
</organism>
<dbReference type="GO" id="GO:0046872">
    <property type="term" value="F:metal ion binding"/>
    <property type="evidence" value="ECO:0007669"/>
    <property type="project" value="UniProtKB-KW"/>
</dbReference>
<gene>
    <name evidence="9" type="ORF">PBRASI_LOCUS4858</name>
</gene>
<comment type="caution">
    <text evidence="9">The sequence shown here is derived from an EMBL/GenBank/DDBJ whole genome shotgun (WGS) entry which is preliminary data.</text>
</comment>
<keyword evidence="5" id="KW-0460">Magnesium</keyword>
<dbReference type="PANTHER" id="PTHR12992:SF11">
    <property type="entry name" value="MITOCHONDRIAL COENZYME A DIPHOSPHATASE NUDT8"/>
    <property type="match status" value="1"/>
</dbReference>
<evidence type="ECO:0000256" key="6">
    <source>
        <dbReference type="ARBA" id="ARBA00023211"/>
    </source>
</evidence>
<accession>A0A9N9FP17</accession>
<dbReference type="SUPFAM" id="SSF55811">
    <property type="entry name" value="Nudix"/>
    <property type="match status" value="1"/>
</dbReference>
<dbReference type="PANTHER" id="PTHR12992">
    <property type="entry name" value="NUDIX HYDROLASE"/>
    <property type="match status" value="1"/>
</dbReference>
<keyword evidence="7" id="KW-1133">Transmembrane helix</keyword>
<dbReference type="AlphaFoldDB" id="A0A9N9FP17"/>
<dbReference type="PROSITE" id="PS51462">
    <property type="entry name" value="NUDIX"/>
    <property type="match status" value="1"/>
</dbReference>
<keyword evidence="10" id="KW-1185">Reference proteome</keyword>
<dbReference type="Pfam" id="PF00293">
    <property type="entry name" value="NUDIX"/>
    <property type="match status" value="1"/>
</dbReference>
<evidence type="ECO:0000256" key="4">
    <source>
        <dbReference type="ARBA" id="ARBA00022801"/>
    </source>
</evidence>
<evidence type="ECO:0000256" key="5">
    <source>
        <dbReference type="ARBA" id="ARBA00022842"/>
    </source>
</evidence>
<sequence>MDVWREQLQRSLQYDVDLTLMCVLIFYITILTNGCSLPGGRRDPEDKTIVDTALRETYEEINILPSEIEILGQHAALPSVDKSLVVYPIVGYIKQPVDVNDIKYNHHEVSDVFTLTLDELLNPTNRTKKRFRDTNYYYTTFQTPPWIGIEIWGLTAFIINGVLRTICEPPLNP</sequence>
<evidence type="ECO:0000256" key="7">
    <source>
        <dbReference type="SAM" id="Phobius"/>
    </source>
</evidence>
<keyword evidence="7" id="KW-0812">Transmembrane</keyword>
<dbReference type="OrthoDB" id="206213at2759"/>
<keyword evidence="3" id="KW-0479">Metal-binding</keyword>
<keyword evidence="7" id="KW-0472">Membrane</keyword>